<proteinExistence type="predicted"/>
<gene>
    <name evidence="1" type="ORF">MBHS_00906</name>
</gene>
<name>A0A1H6F6A0_9GAMM</name>
<dbReference type="EMBL" id="FMSV02000150">
    <property type="protein sequence ID" value="SEH05053.1"/>
    <property type="molecule type" value="Genomic_DNA"/>
</dbReference>
<keyword evidence="2" id="KW-1185">Reference proteome</keyword>
<evidence type="ECO:0008006" key="3">
    <source>
        <dbReference type="Google" id="ProtNLM"/>
    </source>
</evidence>
<dbReference type="Proteomes" id="UP000236724">
    <property type="component" value="Unassembled WGS sequence"/>
</dbReference>
<evidence type="ECO:0000313" key="1">
    <source>
        <dbReference type="EMBL" id="SEH05053.1"/>
    </source>
</evidence>
<organism evidence="1 2">
    <name type="scientific">Candidatus Venteria ishoeyi</name>
    <dbReference type="NCBI Taxonomy" id="1899563"/>
    <lineage>
        <taxon>Bacteria</taxon>
        <taxon>Pseudomonadati</taxon>
        <taxon>Pseudomonadota</taxon>
        <taxon>Gammaproteobacteria</taxon>
        <taxon>Thiotrichales</taxon>
        <taxon>Thiotrichaceae</taxon>
        <taxon>Venteria</taxon>
    </lineage>
</organism>
<dbReference type="OrthoDB" id="5772917at2"/>
<evidence type="ECO:0000313" key="2">
    <source>
        <dbReference type="Proteomes" id="UP000236724"/>
    </source>
</evidence>
<protein>
    <recommendedName>
        <fullName evidence="3">DUF2281 domain-containing protein</fullName>
    </recommendedName>
</protein>
<sequence length="88" mass="9999">MSLADTIYQKSLDLPIDKATEVIDFIDFIKMRTDSKTTIQTDAQNIKPSNLYQAFEQAGLIGCLKTDEQLSTTYKQKLNFSHKHGKNT</sequence>
<reference evidence="1 2" key="1">
    <citation type="submission" date="2016-10" db="EMBL/GenBank/DDBJ databases">
        <authorList>
            <person name="de Groot N.N."/>
        </authorList>
    </citation>
    <scope>NUCLEOTIDE SEQUENCE [LARGE SCALE GENOMIC DNA]</scope>
    <source>
        <strain evidence="1">MBHS1</strain>
    </source>
</reference>
<accession>A0A1H6F6A0</accession>
<dbReference type="RefSeq" id="WP_103919038.1">
    <property type="nucleotide sequence ID" value="NZ_FMSV02000150.1"/>
</dbReference>
<dbReference type="AlphaFoldDB" id="A0A1H6F6A0"/>